<evidence type="ECO:0000313" key="2">
    <source>
        <dbReference type="EMBL" id="KAK8536973.1"/>
    </source>
</evidence>
<dbReference type="PANTHER" id="PTHR34677:SF1">
    <property type="entry name" value="TRANSMEMBRANE PROTEIN"/>
    <property type="match status" value="1"/>
</dbReference>
<dbReference type="EMBL" id="JBBPBM010000028">
    <property type="protein sequence ID" value="KAK8536973.1"/>
    <property type="molecule type" value="Genomic_DNA"/>
</dbReference>
<keyword evidence="1" id="KW-0472">Membrane</keyword>
<proteinExistence type="predicted"/>
<organism evidence="2 3">
    <name type="scientific">Hibiscus sabdariffa</name>
    <name type="common">roselle</name>
    <dbReference type="NCBI Taxonomy" id="183260"/>
    <lineage>
        <taxon>Eukaryota</taxon>
        <taxon>Viridiplantae</taxon>
        <taxon>Streptophyta</taxon>
        <taxon>Embryophyta</taxon>
        <taxon>Tracheophyta</taxon>
        <taxon>Spermatophyta</taxon>
        <taxon>Magnoliopsida</taxon>
        <taxon>eudicotyledons</taxon>
        <taxon>Gunneridae</taxon>
        <taxon>Pentapetalae</taxon>
        <taxon>rosids</taxon>
        <taxon>malvids</taxon>
        <taxon>Malvales</taxon>
        <taxon>Malvaceae</taxon>
        <taxon>Malvoideae</taxon>
        <taxon>Hibiscus</taxon>
    </lineage>
</organism>
<sequence>MLGPLFEDLRGPSKYTVSQISGSSLSSSKQADRIIPSDDTLGVLGGAYLDNRLSKTPVIILLCITSFQLFFLVLKKPFIKKRVQLVEIISLCCEAGMFATCYVLLEKESSTTVGIF</sequence>
<dbReference type="PANTHER" id="PTHR34677">
    <property type="match status" value="1"/>
</dbReference>
<reference evidence="2 3" key="1">
    <citation type="journal article" date="2024" name="G3 (Bethesda)">
        <title>Genome assembly of Hibiscus sabdariffa L. provides insights into metabolisms of medicinal natural products.</title>
        <authorList>
            <person name="Kim T."/>
        </authorList>
    </citation>
    <scope>NUCLEOTIDE SEQUENCE [LARGE SCALE GENOMIC DNA]</scope>
    <source>
        <strain evidence="2">TK-2024</strain>
        <tissue evidence="2">Old leaves</tissue>
    </source>
</reference>
<name>A0ABR2DDG4_9ROSI</name>
<evidence type="ECO:0000313" key="3">
    <source>
        <dbReference type="Proteomes" id="UP001472677"/>
    </source>
</evidence>
<keyword evidence="1" id="KW-0812">Transmembrane</keyword>
<evidence type="ECO:0000256" key="1">
    <source>
        <dbReference type="SAM" id="Phobius"/>
    </source>
</evidence>
<accession>A0ABR2DDG4</accession>
<dbReference type="Proteomes" id="UP001472677">
    <property type="component" value="Unassembled WGS sequence"/>
</dbReference>
<comment type="caution">
    <text evidence="2">The sequence shown here is derived from an EMBL/GenBank/DDBJ whole genome shotgun (WGS) entry which is preliminary data.</text>
</comment>
<protein>
    <submittedName>
        <fullName evidence="2">Uncharacterized protein</fullName>
    </submittedName>
</protein>
<feature type="transmembrane region" description="Helical" evidence="1">
    <location>
        <begin position="56"/>
        <end position="74"/>
    </location>
</feature>
<keyword evidence="1" id="KW-1133">Transmembrane helix</keyword>
<gene>
    <name evidence="2" type="ORF">V6N12_043158</name>
</gene>
<keyword evidence="3" id="KW-1185">Reference proteome</keyword>